<protein>
    <submittedName>
        <fullName evidence="1">Uncharacterized protein</fullName>
    </submittedName>
</protein>
<accession>A0ACB8FX88</accession>
<evidence type="ECO:0000313" key="1">
    <source>
        <dbReference type="EMBL" id="KAH8011356.1"/>
    </source>
</evidence>
<organism evidence="1 2">
    <name type="scientific">Sphaerodactylus townsendi</name>
    <dbReference type="NCBI Taxonomy" id="933632"/>
    <lineage>
        <taxon>Eukaryota</taxon>
        <taxon>Metazoa</taxon>
        <taxon>Chordata</taxon>
        <taxon>Craniata</taxon>
        <taxon>Vertebrata</taxon>
        <taxon>Euteleostomi</taxon>
        <taxon>Lepidosauria</taxon>
        <taxon>Squamata</taxon>
        <taxon>Bifurcata</taxon>
        <taxon>Gekkota</taxon>
        <taxon>Sphaerodactylidae</taxon>
        <taxon>Sphaerodactylus</taxon>
    </lineage>
</organism>
<proteinExistence type="predicted"/>
<gene>
    <name evidence="1" type="ORF">K3G42_022048</name>
</gene>
<keyword evidence="2" id="KW-1185">Reference proteome</keyword>
<dbReference type="EMBL" id="CM037624">
    <property type="protein sequence ID" value="KAH8011356.1"/>
    <property type="molecule type" value="Genomic_DNA"/>
</dbReference>
<dbReference type="Proteomes" id="UP000827872">
    <property type="component" value="Linkage Group LG11"/>
</dbReference>
<comment type="caution">
    <text evidence="1">The sequence shown here is derived from an EMBL/GenBank/DDBJ whole genome shotgun (WGS) entry which is preliminary data.</text>
</comment>
<reference evidence="1" key="1">
    <citation type="submission" date="2021-08" db="EMBL/GenBank/DDBJ databases">
        <title>The first chromosome-level gecko genome reveals the dynamic sex chromosomes of Neotropical dwarf geckos (Sphaerodactylidae: Sphaerodactylus).</title>
        <authorList>
            <person name="Pinto B.J."/>
            <person name="Keating S.E."/>
            <person name="Gamble T."/>
        </authorList>
    </citation>
    <scope>NUCLEOTIDE SEQUENCE</scope>
    <source>
        <strain evidence="1">TG3544</strain>
    </source>
</reference>
<evidence type="ECO:0000313" key="2">
    <source>
        <dbReference type="Proteomes" id="UP000827872"/>
    </source>
</evidence>
<sequence>MWASAGEGRGGPALAAGSKPLPSHRELGHVMAARPRLRRGRRRAMTPERRPLDEKPRPRSGPARGTSRERTRDLAGGQEPLEGVSHWGSQRRGCVVGQTNPGLGGDQVAASELRMIVVNRALRALRSAAVIRTLAPPCSLHTSTSQLDSNRTSIACIPRVKYGRVYPVLLVRPDGSTIHIRYKEPRRILMMPVDINTLPEAERRARLRKRDSAKIKVKEEVPFEDDFNLDDYRKFWKKK</sequence>
<name>A0ACB8FX88_9SAUR</name>